<evidence type="ECO:0000256" key="6">
    <source>
        <dbReference type="SAM" id="Phobius"/>
    </source>
</evidence>
<keyword evidence="3 6" id="KW-0812">Transmembrane</keyword>
<keyword evidence="4 6" id="KW-1133">Transmembrane helix</keyword>
<evidence type="ECO:0000256" key="1">
    <source>
        <dbReference type="ARBA" id="ARBA00004651"/>
    </source>
</evidence>
<name>A0ABR7WI46_9ACTN</name>
<reference evidence="8 9" key="1">
    <citation type="submission" date="2020-09" db="EMBL/GenBank/DDBJ databases">
        <title>Novel species in genus Gordonia.</title>
        <authorList>
            <person name="Zhang G."/>
        </authorList>
    </citation>
    <scope>NUCLEOTIDE SEQUENCE [LARGE SCALE GENOMIC DNA]</scope>
    <source>
        <strain evidence="8 9">ON-33</strain>
    </source>
</reference>
<evidence type="ECO:0000256" key="2">
    <source>
        <dbReference type="ARBA" id="ARBA00022475"/>
    </source>
</evidence>
<comment type="caution">
    <text evidence="8">The sequence shown here is derived from an EMBL/GenBank/DDBJ whole genome shotgun (WGS) entry which is preliminary data.</text>
</comment>
<evidence type="ECO:0000256" key="5">
    <source>
        <dbReference type="ARBA" id="ARBA00023136"/>
    </source>
</evidence>
<sequence length="206" mass="20651">MIAFSLVAAGAALWVWPAPSWALHRVVGDPASAIAARDPAHPRPGSDDPFAVAASFDLFAVCLRAGMPIAAAAGVVSSSAPPGLARPLASAAELLGLGADPEHAWRRHGAPVVDGRRAARSDVDGDRFEALATLARRSARSGSSLSGGLAELADSTRRDAHDDALAAAERAGVAISGPLGLCFLPAFVCLGIVPVVVGLAGSVLGG</sequence>
<comment type="subcellular location">
    <subcellularLocation>
        <location evidence="1">Cell membrane</location>
        <topology evidence="1">Multi-pass membrane protein</topology>
    </subcellularLocation>
</comment>
<evidence type="ECO:0000313" key="9">
    <source>
        <dbReference type="Proteomes" id="UP000602395"/>
    </source>
</evidence>
<keyword evidence="2" id="KW-1003">Cell membrane</keyword>
<proteinExistence type="predicted"/>
<organism evidence="8 9">
    <name type="scientific">Gordonia hankookensis</name>
    <dbReference type="NCBI Taxonomy" id="589403"/>
    <lineage>
        <taxon>Bacteria</taxon>
        <taxon>Bacillati</taxon>
        <taxon>Actinomycetota</taxon>
        <taxon>Actinomycetes</taxon>
        <taxon>Mycobacteriales</taxon>
        <taxon>Gordoniaceae</taxon>
        <taxon>Gordonia</taxon>
    </lineage>
</organism>
<dbReference type="Pfam" id="PF00482">
    <property type="entry name" value="T2SSF"/>
    <property type="match status" value="1"/>
</dbReference>
<feature type="domain" description="Type II secretion system protein GspF" evidence="7">
    <location>
        <begin position="57"/>
        <end position="189"/>
    </location>
</feature>
<evidence type="ECO:0000256" key="3">
    <source>
        <dbReference type="ARBA" id="ARBA00022692"/>
    </source>
</evidence>
<evidence type="ECO:0000313" key="8">
    <source>
        <dbReference type="EMBL" id="MBD1322365.1"/>
    </source>
</evidence>
<accession>A0ABR7WI46</accession>
<dbReference type="RefSeq" id="WP_190268708.1">
    <property type="nucleotide sequence ID" value="NZ_BAABAD010000005.1"/>
</dbReference>
<evidence type="ECO:0000256" key="4">
    <source>
        <dbReference type="ARBA" id="ARBA00022989"/>
    </source>
</evidence>
<dbReference type="PANTHER" id="PTHR35007:SF3">
    <property type="entry name" value="POSSIBLE CONSERVED ALANINE RICH MEMBRANE PROTEIN"/>
    <property type="match status" value="1"/>
</dbReference>
<gene>
    <name evidence="8" type="ORF">IDF66_22530</name>
</gene>
<evidence type="ECO:0000259" key="7">
    <source>
        <dbReference type="Pfam" id="PF00482"/>
    </source>
</evidence>
<keyword evidence="9" id="KW-1185">Reference proteome</keyword>
<dbReference type="PANTHER" id="PTHR35007">
    <property type="entry name" value="INTEGRAL MEMBRANE PROTEIN-RELATED"/>
    <property type="match status" value="1"/>
</dbReference>
<protein>
    <submittedName>
        <fullName evidence="8">Type II secretion system F family protein</fullName>
    </submittedName>
</protein>
<feature type="transmembrane region" description="Helical" evidence="6">
    <location>
        <begin position="183"/>
        <end position="204"/>
    </location>
</feature>
<keyword evidence="5 6" id="KW-0472">Membrane</keyword>
<dbReference type="Proteomes" id="UP000602395">
    <property type="component" value="Unassembled WGS sequence"/>
</dbReference>
<dbReference type="EMBL" id="JACWMS010000006">
    <property type="protein sequence ID" value="MBD1322365.1"/>
    <property type="molecule type" value="Genomic_DNA"/>
</dbReference>
<dbReference type="InterPro" id="IPR018076">
    <property type="entry name" value="T2SS_GspF_dom"/>
</dbReference>